<keyword evidence="3" id="KW-1185">Reference proteome</keyword>
<evidence type="ECO:0000256" key="1">
    <source>
        <dbReference type="SAM" id="MobiDB-lite"/>
    </source>
</evidence>
<dbReference type="EMBL" id="JAZDUF010000001">
    <property type="protein sequence ID" value="MEE3848909.1"/>
    <property type="molecule type" value="Genomic_DNA"/>
</dbReference>
<feature type="compositionally biased region" description="Basic residues" evidence="1">
    <location>
        <begin position="132"/>
        <end position="144"/>
    </location>
</feature>
<proteinExistence type="predicted"/>
<reference evidence="2 3" key="1">
    <citation type="submission" date="2024-01" db="EMBL/GenBank/DDBJ databases">
        <title>Draft genome sequence of Gordonia sp. LSe1-13.</title>
        <authorList>
            <person name="Suphannarot A."/>
            <person name="Mingma R."/>
        </authorList>
    </citation>
    <scope>NUCLEOTIDE SEQUENCE [LARGE SCALE GENOMIC DNA]</scope>
    <source>
        <strain evidence="2 3">LSe1-13</strain>
    </source>
</reference>
<sequence>MVRAPYPARIAAGLVVTAIEETRKLPALVVTLPMTAVSQTVQAGMRMQQSIAELAIKGDLALETLFDRPVDQPEWARFDEDDAAIDAEADRTPIESSPGERSDATTTETVSPETEGPAAPKSPAKSTPAKKTATKKAPVKKTPAKKVAAPKPAAPKAEAVETPDAAPGRFALYSTPPDDLVNSDGAAGGDGDGDDPVGGRPATGAGDPVPEIVEYIEYDNLTLAQLRAKLRGVGVDELEQLAAYERATKSRAPFVTMIDNRIASQTSKRQPTT</sequence>
<gene>
    <name evidence="2" type="ORF">VZC37_01090</name>
</gene>
<dbReference type="InterPro" id="IPR047728">
    <property type="entry name" value="LipDrop-assoc"/>
</dbReference>
<name>A0ABU7M731_9ACTN</name>
<dbReference type="NCBIfam" id="NF033649">
    <property type="entry name" value="LipDrop_Rv1109c"/>
    <property type="match status" value="1"/>
</dbReference>
<protein>
    <submittedName>
        <fullName evidence="2">Lipid droplet-associated protein</fullName>
    </submittedName>
</protein>
<comment type="caution">
    <text evidence="2">The sequence shown here is derived from an EMBL/GenBank/DDBJ whole genome shotgun (WGS) entry which is preliminary data.</text>
</comment>
<dbReference type="Proteomes" id="UP001347146">
    <property type="component" value="Unassembled WGS sequence"/>
</dbReference>
<feature type="compositionally biased region" description="Low complexity" evidence="1">
    <location>
        <begin position="145"/>
        <end position="163"/>
    </location>
</feature>
<organism evidence="2 3">
    <name type="scientific">Gordonia sesuvii</name>
    <dbReference type="NCBI Taxonomy" id="3116777"/>
    <lineage>
        <taxon>Bacteria</taxon>
        <taxon>Bacillati</taxon>
        <taxon>Actinomycetota</taxon>
        <taxon>Actinomycetes</taxon>
        <taxon>Mycobacteriales</taxon>
        <taxon>Gordoniaceae</taxon>
        <taxon>Gordonia</taxon>
    </lineage>
</organism>
<evidence type="ECO:0000313" key="3">
    <source>
        <dbReference type="Proteomes" id="UP001347146"/>
    </source>
</evidence>
<feature type="compositionally biased region" description="Low complexity" evidence="1">
    <location>
        <begin position="117"/>
        <end position="131"/>
    </location>
</feature>
<feature type="compositionally biased region" description="Basic and acidic residues" evidence="1">
    <location>
        <begin position="89"/>
        <end position="103"/>
    </location>
</feature>
<feature type="region of interest" description="Disordered" evidence="1">
    <location>
        <begin position="89"/>
        <end position="209"/>
    </location>
</feature>
<evidence type="ECO:0000313" key="2">
    <source>
        <dbReference type="EMBL" id="MEE3848909.1"/>
    </source>
</evidence>
<accession>A0ABU7M731</accession>
<dbReference type="RefSeq" id="WP_330430573.1">
    <property type="nucleotide sequence ID" value="NZ_JAZDUF010000001.1"/>
</dbReference>